<evidence type="ECO:0000313" key="2">
    <source>
        <dbReference type="Proteomes" id="UP000296733"/>
    </source>
</evidence>
<organism evidence="1 2">
    <name type="scientific">Halobellus limi</name>
    <dbReference type="NCBI Taxonomy" id="699433"/>
    <lineage>
        <taxon>Archaea</taxon>
        <taxon>Methanobacteriati</taxon>
        <taxon>Methanobacteriota</taxon>
        <taxon>Stenosarchaea group</taxon>
        <taxon>Halobacteria</taxon>
        <taxon>Halobacteriales</taxon>
        <taxon>Haloferacaceae</taxon>
        <taxon>Halobellus</taxon>
    </lineage>
</organism>
<protein>
    <submittedName>
        <fullName evidence="1">Uncharacterized protein</fullName>
    </submittedName>
</protein>
<name>A0A4D6H384_9EURY</name>
<sequence>MRLRLFLKDMLKSLLCSLWLMKLILRVFQKLKITTSRSLDYQKIPSMFQSKRLRISVSERYWSQLRSLAPPRVILFTMEPR</sequence>
<evidence type="ECO:0000313" key="1">
    <source>
        <dbReference type="EMBL" id="QCC47462.1"/>
    </source>
</evidence>
<dbReference type="AlphaFoldDB" id="A0A4D6H384"/>
<dbReference type="EMBL" id="CP031311">
    <property type="protein sequence ID" value="QCC47462.1"/>
    <property type="molecule type" value="Genomic_DNA"/>
</dbReference>
<dbReference type="KEGG" id="hlm:DV707_07180"/>
<accession>A0A4D6H384</accession>
<reference evidence="1 2" key="1">
    <citation type="journal article" date="2019" name="Nat. Commun.">
        <title>A new type of DNA phosphorothioation-based antiviral system in archaea.</title>
        <authorList>
            <person name="Xiong L."/>
            <person name="Liu S."/>
            <person name="Chen S."/>
            <person name="Xiao Y."/>
            <person name="Zhu B."/>
            <person name="Gao Y."/>
            <person name="Zhang Y."/>
            <person name="Chen B."/>
            <person name="Luo J."/>
            <person name="Deng Z."/>
            <person name="Chen X."/>
            <person name="Wang L."/>
            <person name="Chen S."/>
        </authorList>
    </citation>
    <scope>NUCLEOTIDE SEQUENCE [LARGE SCALE GENOMIC DNA]</scope>
    <source>
        <strain evidence="1 2">CGMCC 1.10331</strain>
    </source>
</reference>
<gene>
    <name evidence="1" type="ORF">DV707_07180</name>
</gene>
<proteinExistence type="predicted"/>
<dbReference type="Proteomes" id="UP000296733">
    <property type="component" value="Chromosome"/>
</dbReference>